<organism evidence="1 2">
    <name type="scientific">Diversispora epigaea</name>
    <dbReference type="NCBI Taxonomy" id="1348612"/>
    <lineage>
        <taxon>Eukaryota</taxon>
        <taxon>Fungi</taxon>
        <taxon>Fungi incertae sedis</taxon>
        <taxon>Mucoromycota</taxon>
        <taxon>Glomeromycotina</taxon>
        <taxon>Glomeromycetes</taxon>
        <taxon>Diversisporales</taxon>
        <taxon>Diversisporaceae</taxon>
        <taxon>Diversispora</taxon>
    </lineage>
</organism>
<gene>
    <name evidence="1" type="ORF">Glove_21g284</name>
</gene>
<proteinExistence type="predicted"/>
<evidence type="ECO:0000313" key="2">
    <source>
        <dbReference type="Proteomes" id="UP000266861"/>
    </source>
</evidence>
<sequence>MVVTDGRKQIIHDLIKAWKYCKEGGSIPLAVNIRKHHFNSIFEQHYEQFREIFCGKPVFIIIIDESTNKKARSLSKSNKVNFMSQVNNVTVGQLVLKTLVEWEIPFTYPYLIVSDLAAYMKKSVRKILQPGERSIITIGQFTSLQELHIGSCCGLDKSDSLFFASSFAQLSREGFDANELLCQMVENIPESL</sequence>
<dbReference type="OrthoDB" id="10425474at2759"/>
<comment type="caution">
    <text evidence="1">The sequence shown here is derived from an EMBL/GenBank/DDBJ whole genome shotgun (WGS) entry which is preliminary data.</text>
</comment>
<reference evidence="1 2" key="1">
    <citation type="submission" date="2018-08" db="EMBL/GenBank/DDBJ databases">
        <title>Genome and evolution of the arbuscular mycorrhizal fungus Diversispora epigaea (formerly Glomus versiforme) and its bacterial endosymbionts.</title>
        <authorList>
            <person name="Sun X."/>
            <person name="Fei Z."/>
            <person name="Harrison M."/>
        </authorList>
    </citation>
    <scope>NUCLEOTIDE SEQUENCE [LARGE SCALE GENOMIC DNA]</scope>
    <source>
        <strain evidence="1 2">IT104</strain>
    </source>
</reference>
<dbReference type="EMBL" id="PQFF01000019">
    <property type="protein sequence ID" value="RHZ88787.1"/>
    <property type="molecule type" value="Genomic_DNA"/>
</dbReference>
<dbReference type="AlphaFoldDB" id="A0A397JMD7"/>
<name>A0A397JMD7_9GLOM</name>
<dbReference type="Proteomes" id="UP000266861">
    <property type="component" value="Unassembled WGS sequence"/>
</dbReference>
<protein>
    <submittedName>
        <fullName evidence="1">Uncharacterized protein</fullName>
    </submittedName>
</protein>
<accession>A0A397JMD7</accession>
<keyword evidence="2" id="KW-1185">Reference proteome</keyword>
<evidence type="ECO:0000313" key="1">
    <source>
        <dbReference type="EMBL" id="RHZ88787.1"/>
    </source>
</evidence>